<name>H2XXS9_CIOIN</name>
<dbReference type="Proteomes" id="UP000008144">
    <property type="component" value="Chromosome 12"/>
</dbReference>
<evidence type="ECO:0000313" key="2">
    <source>
        <dbReference type="Ensembl" id="ENSCINP00000034463.1"/>
    </source>
</evidence>
<accession>H2XXS9</accession>
<reference evidence="2" key="3">
    <citation type="submission" date="2025-08" db="UniProtKB">
        <authorList>
            <consortium name="Ensembl"/>
        </authorList>
    </citation>
    <scope>IDENTIFICATION</scope>
</reference>
<protein>
    <submittedName>
        <fullName evidence="2">Uncharacterized protein</fullName>
    </submittedName>
</protein>
<reference evidence="2" key="4">
    <citation type="submission" date="2025-09" db="UniProtKB">
        <authorList>
            <consortium name="Ensembl"/>
        </authorList>
    </citation>
    <scope>IDENTIFICATION</scope>
</reference>
<keyword evidence="1" id="KW-0175">Coiled coil</keyword>
<keyword evidence="3" id="KW-1185">Reference proteome</keyword>
<proteinExistence type="predicted"/>
<sequence>MISLKQCTDFLQIHSVVGWGKIKNLQYILQLVKENIQKLKTQLIKENVQLLKNYNSQ</sequence>
<dbReference type="HOGENOM" id="CLU_2995848_0_0_1"/>
<dbReference type="InParanoid" id="H2XXS9"/>
<reference evidence="3" key="1">
    <citation type="journal article" date="2002" name="Science">
        <title>The draft genome of Ciona intestinalis: insights into chordate and vertebrate origins.</title>
        <authorList>
            <person name="Dehal P."/>
            <person name="Satou Y."/>
            <person name="Campbell R.K."/>
            <person name="Chapman J."/>
            <person name="Degnan B."/>
            <person name="De Tomaso A."/>
            <person name="Davidson B."/>
            <person name="Di Gregorio A."/>
            <person name="Gelpke M."/>
            <person name="Goodstein D.M."/>
            <person name="Harafuji N."/>
            <person name="Hastings K.E."/>
            <person name="Ho I."/>
            <person name="Hotta K."/>
            <person name="Huang W."/>
            <person name="Kawashima T."/>
            <person name="Lemaire P."/>
            <person name="Martinez D."/>
            <person name="Meinertzhagen I.A."/>
            <person name="Necula S."/>
            <person name="Nonaka M."/>
            <person name="Putnam N."/>
            <person name="Rash S."/>
            <person name="Saiga H."/>
            <person name="Satake M."/>
            <person name="Terry A."/>
            <person name="Yamada L."/>
            <person name="Wang H.G."/>
            <person name="Awazu S."/>
            <person name="Azumi K."/>
            <person name="Boore J."/>
            <person name="Branno M."/>
            <person name="Chin-Bow S."/>
            <person name="DeSantis R."/>
            <person name="Doyle S."/>
            <person name="Francino P."/>
            <person name="Keys D.N."/>
            <person name="Haga S."/>
            <person name="Hayashi H."/>
            <person name="Hino K."/>
            <person name="Imai K.S."/>
            <person name="Inaba K."/>
            <person name="Kano S."/>
            <person name="Kobayashi K."/>
            <person name="Kobayashi M."/>
            <person name="Lee B.I."/>
            <person name="Makabe K.W."/>
            <person name="Manohar C."/>
            <person name="Matassi G."/>
            <person name="Medina M."/>
            <person name="Mochizuki Y."/>
            <person name="Mount S."/>
            <person name="Morishita T."/>
            <person name="Miura S."/>
            <person name="Nakayama A."/>
            <person name="Nishizaka S."/>
            <person name="Nomoto H."/>
            <person name="Ohta F."/>
            <person name="Oishi K."/>
            <person name="Rigoutsos I."/>
            <person name="Sano M."/>
            <person name="Sasaki A."/>
            <person name="Sasakura Y."/>
            <person name="Shoguchi E."/>
            <person name="Shin-i T."/>
            <person name="Spagnuolo A."/>
            <person name="Stainier D."/>
            <person name="Suzuki M.M."/>
            <person name="Tassy O."/>
            <person name="Takatori N."/>
            <person name="Tokuoka M."/>
            <person name="Yagi K."/>
            <person name="Yoshizaki F."/>
            <person name="Wada S."/>
            <person name="Zhang C."/>
            <person name="Hyatt P.D."/>
            <person name="Larimer F."/>
            <person name="Detter C."/>
            <person name="Doggett N."/>
            <person name="Glavina T."/>
            <person name="Hawkins T."/>
            <person name="Richardson P."/>
            <person name="Lucas S."/>
            <person name="Kohara Y."/>
            <person name="Levine M."/>
            <person name="Satoh N."/>
            <person name="Rokhsar D.S."/>
        </authorList>
    </citation>
    <scope>NUCLEOTIDE SEQUENCE [LARGE SCALE GENOMIC DNA]</scope>
</reference>
<feature type="coiled-coil region" evidence="1">
    <location>
        <begin position="22"/>
        <end position="53"/>
    </location>
</feature>
<dbReference type="Ensembl" id="ENSCINT00000035056.1">
    <property type="protein sequence ID" value="ENSCINP00000034463.1"/>
    <property type="gene ID" value="ENSCING00000024531.1"/>
</dbReference>
<dbReference type="EMBL" id="EAAA01000997">
    <property type="status" value="NOT_ANNOTATED_CDS"/>
    <property type="molecule type" value="Genomic_DNA"/>
</dbReference>
<reference evidence="2" key="2">
    <citation type="journal article" date="2008" name="Genome Biol.">
        <title>Improved genome assembly and evidence-based global gene model set for the chordate Ciona intestinalis: new insight into intron and operon populations.</title>
        <authorList>
            <person name="Satou Y."/>
            <person name="Mineta K."/>
            <person name="Ogasawara M."/>
            <person name="Sasakura Y."/>
            <person name="Shoguchi E."/>
            <person name="Ueno K."/>
            <person name="Yamada L."/>
            <person name="Matsumoto J."/>
            <person name="Wasserscheid J."/>
            <person name="Dewar K."/>
            <person name="Wiley G.B."/>
            <person name="Macmil S.L."/>
            <person name="Roe B.A."/>
            <person name="Zeller R.W."/>
            <person name="Hastings K.E."/>
            <person name="Lemaire P."/>
            <person name="Lindquist E."/>
            <person name="Endo T."/>
            <person name="Hotta K."/>
            <person name="Inaba K."/>
        </authorList>
    </citation>
    <scope>NUCLEOTIDE SEQUENCE [LARGE SCALE GENOMIC DNA]</scope>
    <source>
        <strain evidence="2">wild type</strain>
    </source>
</reference>
<evidence type="ECO:0000313" key="3">
    <source>
        <dbReference type="Proteomes" id="UP000008144"/>
    </source>
</evidence>
<organism evidence="2 3">
    <name type="scientific">Ciona intestinalis</name>
    <name type="common">Transparent sea squirt</name>
    <name type="synonym">Ascidia intestinalis</name>
    <dbReference type="NCBI Taxonomy" id="7719"/>
    <lineage>
        <taxon>Eukaryota</taxon>
        <taxon>Metazoa</taxon>
        <taxon>Chordata</taxon>
        <taxon>Tunicata</taxon>
        <taxon>Ascidiacea</taxon>
        <taxon>Phlebobranchia</taxon>
        <taxon>Cionidae</taxon>
        <taxon>Ciona</taxon>
    </lineage>
</organism>
<evidence type="ECO:0000256" key="1">
    <source>
        <dbReference type="SAM" id="Coils"/>
    </source>
</evidence>
<dbReference type="AlphaFoldDB" id="H2XXS9"/>